<dbReference type="RefSeq" id="WP_108962747.1">
    <property type="nucleotide sequence ID" value="NZ_QEFB01000006.1"/>
</dbReference>
<evidence type="ECO:0000313" key="2">
    <source>
        <dbReference type="Proteomes" id="UP000244962"/>
    </source>
</evidence>
<protein>
    <recommendedName>
        <fullName evidence="3">HEAT repeat domain-containing protein</fullName>
    </recommendedName>
</protein>
<dbReference type="InterPro" id="IPR011989">
    <property type="entry name" value="ARM-like"/>
</dbReference>
<comment type="caution">
    <text evidence="1">The sequence shown here is derived from an EMBL/GenBank/DDBJ whole genome shotgun (WGS) entry which is preliminary data.</text>
</comment>
<reference evidence="2" key="1">
    <citation type="submission" date="2018-04" db="EMBL/GenBank/DDBJ databases">
        <authorList>
            <person name="Liu S."/>
            <person name="Wang Z."/>
            <person name="Li J."/>
        </authorList>
    </citation>
    <scope>NUCLEOTIDE SEQUENCE [LARGE SCALE GENOMIC DNA]</scope>
    <source>
        <strain evidence="2">622</strain>
    </source>
</reference>
<sequence>MTNTDIPIDSPLGERIDLAVARYGEDAFVTKVLGLLDGRNEGDDVLLYVGGRHAQGVLDGAPALYWPELWGARALLHVWNDAAAPAVLGGTTNRAWRVREMCLKVCAERRIGTETQLAKLTTDENPRVRAAAARALAVVGGPASEEIIGRLLRDSQKDVRRAAGESLGVLKERVSPQAD</sequence>
<proteinExistence type="predicted"/>
<name>A0A2U1TEB8_9MICO</name>
<dbReference type="Proteomes" id="UP000244962">
    <property type="component" value="Unassembled WGS sequence"/>
</dbReference>
<dbReference type="Pfam" id="PF13646">
    <property type="entry name" value="HEAT_2"/>
    <property type="match status" value="1"/>
</dbReference>
<evidence type="ECO:0000313" key="1">
    <source>
        <dbReference type="EMBL" id="PWC07123.1"/>
    </source>
</evidence>
<organism evidence="1 2">
    <name type="scientific">Mycetocola zhujimingii</name>
    <dbReference type="NCBI Taxonomy" id="2079792"/>
    <lineage>
        <taxon>Bacteria</taxon>
        <taxon>Bacillati</taxon>
        <taxon>Actinomycetota</taxon>
        <taxon>Actinomycetes</taxon>
        <taxon>Micrococcales</taxon>
        <taxon>Microbacteriaceae</taxon>
        <taxon>Mycetocola</taxon>
    </lineage>
</organism>
<keyword evidence="2" id="KW-1185">Reference proteome</keyword>
<evidence type="ECO:0008006" key="3">
    <source>
        <dbReference type="Google" id="ProtNLM"/>
    </source>
</evidence>
<gene>
    <name evidence="1" type="ORF">DF223_07510</name>
</gene>
<accession>A0A2U1TEB8</accession>
<dbReference type="Gene3D" id="1.25.10.10">
    <property type="entry name" value="Leucine-rich Repeat Variant"/>
    <property type="match status" value="1"/>
</dbReference>
<dbReference type="SUPFAM" id="SSF48371">
    <property type="entry name" value="ARM repeat"/>
    <property type="match status" value="1"/>
</dbReference>
<dbReference type="InterPro" id="IPR016024">
    <property type="entry name" value="ARM-type_fold"/>
</dbReference>
<dbReference type="EMBL" id="QEFB01000006">
    <property type="protein sequence ID" value="PWC07123.1"/>
    <property type="molecule type" value="Genomic_DNA"/>
</dbReference>
<dbReference type="AlphaFoldDB" id="A0A2U1TEB8"/>